<proteinExistence type="predicted"/>
<evidence type="ECO:0000313" key="1">
    <source>
        <dbReference type="EMBL" id="KAK7064700.1"/>
    </source>
</evidence>
<keyword evidence="2" id="KW-1185">Reference proteome</keyword>
<comment type="caution">
    <text evidence="1">The sequence shown here is derived from an EMBL/GenBank/DDBJ whole genome shotgun (WGS) entry which is preliminary data.</text>
</comment>
<organism evidence="1 2">
    <name type="scientific">Favolaschia claudopus</name>
    <dbReference type="NCBI Taxonomy" id="2862362"/>
    <lineage>
        <taxon>Eukaryota</taxon>
        <taxon>Fungi</taxon>
        <taxon>Dikarya</taxon>
        <taxon>Basidiomycota</taxon>
        <taxon>Agaricomycotina</taxon>
        <taxon>Agaricomycetes</taxon>
        <taxon>Agaricomycetidae</taxon>
        <taxon>Agaricales</taxon>
        <taxon>Marasmiineae</taxon>
        <taxon>Mycenaceae</taxon>
        <taxon>Favolaschia</taxon>
    </lineage>
</organism>
<gene>
    <name evidence="1" type="ORF">R3P38DRAFT_2757331</name>
</gene>
<protein>
    <recommendedName>
        <fullName evidence="3">Exonuclease domain-containing protein</fullName>
    </recommendedName>
</protein>
<accession>A0AAW0EK27</accession>
<evidence type="ECO:0000313" key="2">
    <source>
        <dbReference type="Proteomes" id="UP001362999"/>
    </source>
</evidence>
<dbReference type="EMBL" id="JAWWNJ010000001">
    <property type="protein sequence ID" value="KAK7064700.1"/>
    <property type="molecule type" value="Genomic_DNA"/>
</dbReference>
<evidence type="ECO:0008006" key="3">
    <source>
        <dbReference type="Google" id="ProtNLM"/>
    </source>
</evidence>
<dbReference type="AlphaFoldDB" id="A0AAW0EK27"/>
<name>A0AAW0EK27_9AGAR</name>
<sequence>MEVQGIDEYDCELNILSEHFIHPNRDKVGVIWDVTQLECGPCYHGQGSDLETKVLAVWKGRLRCKDQDLSRVAAIAFGLEVRAQFHRSREDALELWAALQILKLLVNPFYLDSHSEFDMEHNFPCSQYEEAAESKSGLHELLKLRDCSNSRPKDFTMLAQRQSSTSMEAERWSASIEVRDGQGAGYGPDETNDCRRDSLDTSPAFMITYCPIFTIAHSAQPVDERSGSPPSSPILRCDCVPTTYMLPSQPRPLEATRNLHLAPKTPTLSRPSGVEFFSMIYKASGFSELLRRSTLFVITYVYARGGQFVDEEGSGAASDAVQAVEADAEVIGVRGEELDEGGVEDRFEEDHPAGYGDSGLQATAFVGPMSHEKREHMAQEVGGVSDRSFLFEVGDGRKTPDGARTRYRSA</sequence>
<reference evidence="1 2" key="1">
    <citation type="journal article" date="2024" name="J Genomics">
        <title>Draft genome sequencing and assembly of Favolaschia claudopus CIRM-BRFM 2984 isolated from oak limbs.</title>
        <authorList>
            <person name="Navarro D."/>
            <person name="Drula E."/>
            <person name="Chaduli D."/>
            <person name="Cazenave R."/>
            <person name="Ahrendt S."/>
            <person name="Wang J."/>
            <person name="Lipzen A."/>
            <person name="Daum C."/>
            <person name="Barry K."/>
            <person name="Grigoriev I.V."/>
            <person name="Favel A."/>
            <person name="Rosso M.N."/>
            <person name="Martin F."/>
        </authorList>
    </citation>
    <scope>NUCLEOTIDE SEQUENCE [LARGE SCALE GENOMIC DNA]</scope>
    <source>
        <strain evidence="1 2">CIRM-BRFM 2984</strain>
    </source>
</reference>
<dbReference type="Proteomes" id="UP001362999">
    <property type="component" value="Unassembled WGS sequence"/>
</dbReference>